<organism evidence="8 9">
    <name type="scientific">Bifidobacterium platyrrhinorum</name>
    <dbReference type="NCBI Taxonomy" id="2661628"/>
    <lineage>
        <taxon>Bacteria</taxon>
        <taxon>Bacillati</taxon>
        <taxon>Actinomycetota</taxon>
        <taxon>Actinomycetes</taxon>
        <taxon>Bifidobacteriales</taxon>
        <taxon>Bifidobacteriaceae</taxon>
        <taxon>Bifidobacterium</taxon>
    </lineage>
</organism>
<dbReference type="Proteomes" id="UP000483293">
    <property type="component" value="Unassembled WGS sequence"/>
</dbReference>
<name>A0A6L9SPM5_9BIFI</name>
<dbReference type="InterPro" id="IPR050699">
    <property type="entry name" value="RNA-DNA_Helicase"/>
</dbReference>
<gene>
    <name evidence="8" type="ORF">GFD21_01550</name>
</gene>
<evidence type="ECO:0000256" key="3">
    <source>
        <dbReference type="ARBA" id="ARBA00022806"/>
    </source>
</evidence>
<proteinExistence type="predicted"/>
<dbReference type="PROSITE" id="PS51194">
    <property type="entry name" value="HELICASE_CTER"/>
    <property type="match status" value="1"/>
</dbReference>
<sequence>MDGERSGGSGQRKSRNRFAGERERNIRRFRMEEERRRKAGRRRAQKRAATEGVREYVLANTPKSIGMAMPRRRFVLHVGPTNSGKTHDALETLKKARTGVYLAPLRLLALEVGERLRDAGIRSSIVTGEEQDMADSDTHFSGTVEMLDTHREYEVAVIDEAQMIADSDRGGAWTRAILQVRAEEVHVCMSPEALGLVFRLLDLTPNEAEVVQHERANELVVEDDVWDGDLQTGDAYICFSRRQVLEVAGRFERDGHHPAVIYGGLPWRARRREAAKFLEGSADVLVATDAIGMGLNLPIRRIIFHQLHKYDGRSDRPLTDLEIRQIAGRAGRYGMFEEGRVTAVRHKDMLRLRDLLAPFPVEPIDYAYRSFDLALGLDERWPLSLIMRCWRETRPGASFLLTQDVSTPIEAAIWVERKYGNAGMERDMAYDLAFLPFEWDDHDLRDEFRSSVRRFMRGDEMTWLAMFDADGNDLKELERGLKILAFRFAFARAVGLLDDDMLTGFNATRDHLERMLINLLDGPKGILIR</sequence>
<evidence type="ECO:0000259" key="7">
    <source>
        <dbReference type="PROSITE" id="PS51194"/>
    </source>
</evidence>
<dbReference type="SMART" id="SM00490">
    <property type="entry name" value="HELICc"/>
    <property type="match status" value="1"/>
</dbReference>
<keyword evidence="1" id="KW-0547">Nucleotide-binding</keyword>
<comment type="caution">
    <text evidence="8">The sequence shown here is derived from an EMBL/GenBank/DDBJ whole genome shotgun (WGS) entry which is preliminary data.</text>
</comment>
<feature type="compositionally biased region" description="Basic residues" evidence="5">
    <location>
        <begin position="37"/>
        <end position="46"/>
    </location>
</feature>
<evidence type="ECO:0000256" key="4">
    <source>
        <dbReference type="ARBA" id="ARBA00022840"/>
    </source>
</evidence>
<evidence type="ECO:0000256" key="1">
    <source>
        <dbReference type="ARBA" id="ARBA00022741"/>
    </source>
</evidence>
<dbReference type="InterPro" id="IPR014001">
    <property type="entry name" value="Helicase_ATP-bd"/>
</dbReference>
<dbReference type="InterPro" id="IPR001650">
    <property type="entry name" value="Helicase_C-like"/>
</dbReference>
<feature type="compositionally biased region" description="Gly residues" evidence="5">
    <location>
        <begin position="1"/>
        <end position="10"/>
    </location>
</feature>
<dbReference type="GO" id="GO:0005524">
    <property type="term" value="F:ATP binding"/>
    <property type="evidence" value="ECO:0007669"/>
    <property type="project" value="UniProtKB-KW"/>
</dbReference>
<evidence type="ECO:0000313" key="9">
    <source>
        <dbReference type="Proteomes" id="UP000483293"/>
    </source>
</evidence>
<dbReference type="GO" id="GO:0016787">
    <property type="term" value="F:hydrolase activity"/>
    <property type="evidence" value="ECO:0007669"/>
    <property type="project" value="UniProtKB-KW"/>
</dbReference>
<dbReference type="AlphaFoldDB" id="A0A6L9SPM5"/>
<keyword evidence="9" id="KW-1185">Reference proteome</keyword>
<feature type="domain" description="Helicase C-terminal" evidence="7">
    <location>
        <begin position="212"/>
        <end position="379"/>
    </location>
</feature>
<dbReference type="EMBL" id="WHZV01000001">
    <property type="protein sequence ID" value="NEG54488.1"/>
    <property type="molecule type" value="Genomic_DNA"/>
</dbReference>
<keyword evidence="3" id="KW-0347">Helicase</keyword>
<dbReference type="InterPro" id="IPR055206">
    <property type="entry name" value="DEXQc_SUV3"/>
</dbReference>
<evidence type="ECO:0000256" key="2">
    <source>
        <dbReference type="ARBA" id="ARBA00022801"/>
    </source>
</evidence>
<dbReference type="RefSeq" id="WP_163196152.1">
    <property type="nucleotide sequence ID" value="NZ_WHZV01000001.1"/>
</dbReference>
<evidence type="ECO:0008006" key="10">
    <source>
        <dbReference type="Google" id="ProtNLM"/>
    </source>
</evidence>
<evidence type="ECO:0000313" key="8">
    <source>
        <dbReference type="EMBL" id="NEG54488.1"/>
    </source>
</evidence>
<evidence type="ECO:0000256" key="5">
    <source>
        <dbReference type="SAM" id="MobiDB-lite"/>
    </source>
</evidence>
<protein>
    <recommendedName>
        <fullName evidence="10">RNA helicase</fullName>
    </recommendedName>
</protein>
<feature type="domain" description="Helicase ATP-binding" evidence="6">
    <location>
        <begin position="66"/>
        <end position="211"/>
    </location>
</feature>
<dbReference type="GO" id="GO:0004386">
    <property type="term" value="F:helicase activity"/>
    <property type="evidence" value="ECO:0007669"/>
    <property type="project" value="UniProtKB-KW"/>
</dbReference>
<keyword evidence="4" id="KW-0067">ATP-binding</keyword>
<evidence type="ECO:0000259" key="6">
    <source>
        <dbReference type="PROSITE" id="PS51192"/>
    </source>
</evidence>
<keyword evidence="2" id="KW-0378">Hydrolase</keyword>
<dbReference type="PANTHER" id="PTHR12131">
    <property type="entry name" value="ATP-DEPENDENT RNA AND DNA HELICASE"/>
    <property type="match status" value="1"/>
</dbReference>
<dbReference type="Gene3D" id="3.40.50.300">
    <property type="entry name" value="P-loop containing nucleotide triphosphate hydrolases"/>
    <property type="match status" value="2"/>
</dbReference>
<dbReference type="Pfam" id="PF00271">
    <property type="entry name" value="Helicase_C"/>
    <property type="match status" value="1"/>
</dbReference>
<dbReference type="Pfam" id="PF22527">
    <property type="entry name" value="DEXQc_Suv3"/>
    <property type="match status" value="1"/>
</dbReference>
<dbReference type="SMART" id="SM00487">
    <property type="entry name" value="DEXDc"/>
    <property type="match status" value="1"/>
</dbReference>
<dbReference type="InterPro" id="IPR027417">
    <property type="entry name" value="P-loop_NTPase"/>
</dbReference>
<dbReference type="PROSITE" id="PS51192">
    <property type="entry name" value="HELICASE_ATP_BIND_1"/>
    <property type="match status" value="1"/>
</dbReference>
<accession>A0A6L9SPM5</accession>
<reference evidence="8 9" key="1">
    <citation type="submission" date="2019-10" db="EMBL/GenBank/DDBJ databases">
        <title>Bifidobacterium from non-human primates.</title>
        <authorList>
            <person name="Modesto M."/>
        </authorList>
    </citation>
    <scope>NUCLEOTIDE SEQUENCE [LARGE SCALE GENOMIC DNA]</scope>
    <source>
        <strain evidence="8 9">SMA15</strain>
    </source>
</reference>
<dbReference type="PANTHER" id="PTHR12131:SF1">
    <property type="entry name" value="ATP-DEPENDENT RNA HELICASE SUPV3L1, MITOCHONDRIAL-RELATED"/>
    <property type="match status" value="1"/>
</dbReference>
<feature type="region of interest" description="Disordered" evidence="5">
    <location>
        <begin position="1"/>
        <end position="50"/>
    </location>
</feature>
<dbReference type="SUPFAM" id="SSF52540">
    <property type="entry name" value="P-loop containing nucleoside triphosphate hydrolases"/>
    <property type="match status" value="1"/>
</dbReference>
<feature type="compositionally biased region" description="Basic and acidic residues" evidence="5">
    <location>
        <begin position="18"/>
        <end position="36"/>
    </location>
</feature>